<dbReference type="InterPro" id="IPR003593">
    <property type="entry name" value="AAA+_ATPase"/>
</dbReference>
<name>A0ABW9YGK9_9GAMM</name>
<keyword evidence="2" id="KW-0813">Transport</keyword>
<evidence type="ECO:0000256" key="1">
    <source>
        <dbReference type="ARBA" id="ARBA00005417"/>
    </source>
</evidence>
<accession>A0ABW9YGK9</accession>
<evidence type="ECO:0000256" key="4">
    <source>
        <dbReference type="ARBA" id="ARBA00022840"/>
    </source>
</evidence>
<dbReference type="SMART" id="SM00382">
    <property type="entry name" value="AAA"/>
    <property type="match status" value="1"/>
</dbReference>
<dbReference type="InterPro" id="IPR027417">
    <property type="entry name" value="P-loop_NTPase"/>
</dbReference>
<keyword evidence="4 6" id="KW-0067">ATP-binding</keyword>
<proteinExistence type="inferred from homology"/>
<dbReference type="InterPro" id="IPR017911">
    <property type="entry name" value="MacB-like_ATP-bd"/>
</dbReference>
<dbReference type="InterPro" id="IPR003439">
    <property type="entry name" value="ABC_transporter-like_ATP-bd"/>
</dbReference>
<dbReference type="EMBL" id="RSEJ01000007">
    <property type="protein sequence ID" value="NBI52706.1"/>
    <property type="molecule type" value="Genomic_DNA"/>
</dbReference>
<protein>
    <submittedName>
        <fullName evidence="6">ABC transporter ATP-binding protein</fullName>
    </submittedName>
</protein>
<dbReference type="PANTHER" id="PTHR42798">
    <property type="entry name" value="LIPOPROTEIN-RELEASING SYSTEM ATP-BINDING PROTEIN LOLD"/>
    <property type="match status" value="1"/>
</dbReference>
<dbReference type="InterPro" id="IPR017871">
    <property type="entry name" value="ABC_transporter-like_CS"/>
</dbReference>
<dbReference type="PROSITE" id="PS00211">
    <property type="entry name" value="ABC_TRANSPORTER_1"/>
    <property type="match status" value="1"/>
</dbReference>
<comment type="caution">
    <text evidence="6">The sequence shown here is derived from an EMBL/GenBank/DDBJ whole genome shotgun (WGS) entry which is preliminary data.</text>
</comment>
<evidence type="ECO:0000313" key="7">
    <source>
        <dbReference type="Proteomes" id="UP000738517"/>
    </source>
</evidence>
<dbReference type="Gene3D" id="3.40.50.300">
    <property type="entry name" value="P-loop containing nucleotide triphosphate hydrolases"/>
    <property type="match status" value="1"/>
</dbReference>
<evidence type="ECO:0000259" key="5">
    <source>
        <dbReference type="PROSITE" id="PS50893"/>
    </source>
</evidence>
<gene>
    <name evidence="6" type="ORF">EIZ48_08975</name>
</gene>
<keyword evidence="3" id="KW-0547">Nucleotide-binding</keyword>
<sequence>MTIQTNQLCKTYNPDSDFPVQAVKSLDLSIEQGEFVAVMGPSGSGKTTLLNMLGGIDNPTSGEVRIDDCDICKLKEKELIAFRRDHIGFIFQDYSLLPVLTALENVEFVMQLQGHSEKACRQRAEELLEQVGLAEQQHKIPAKLSGGQQQRVAVARALAPRPRFVMADEPTANLDAQSTAELLDIMQQLNEKEGTTFIFSTHDPRVIKRARRVIVFEDGELKEDRRQ</sequence>
<dbReference type="RefSeq" id="WP_160650271.1">
    <property type="nucleotide sequence ID" value="NZ_RSEJ01000007.1"/>
</dbReference>
<dbReference type="GO" id="GO:0005524">
    <property type="term" value="F:ATP binding"/>
    <property type="evidence" value="ECO:0007669"/>
    <property type="project" value="UniProtKB-KW"/>
</dbReference>
<evidence type="ECO:0000313" key="6">
    <source>
        <dbReference type="EMBL" id="NBI52706.1"/>
    </source>
</evidence>
<evidence type="ECO:0000256" key="2">
    <source>
        <dbReference type="ARBA" id="ARBA00022448"/>
    </source>
</evidence>
<dbReference type="Proteomes" id="UP000738517">
    <property type="component" value="Unassembled WGS sequence"/>
</dbReference>
<organism evidence="6 7">
    <name type="scientific">Photobacterium alginatilyticum</name>
    <dbReference type="NCBI Taxonomy" id="1775171"/>
    <lineage>
        <taxon>Bacteria</taxon>
        <taxon>Pseudomonadati</taxon>
        <taxon>Pseudomonadota</taxon>
        <taxon>Gammaproteobacteria</taxon>
        <taxon>Vibrionales</taxon>
        <taxon>Vibrionaceae</taxon>
        <taxon>Photobacterium</taxon>
    </lineage>
</organism>
<comment type="similarity">
    <text evidence="1">Belongs to the ABC transporter superfamily.</text>
</comment>
<dbReference type="PROSITE" id="PS50893">
    <property type="entry name" value="ABC_TRANSPORTER_2"/>
    <property type="match status" value="1"/>
</dbReference>
<dbReference type="PANTHER" id="PTHR42798:SF2">
    <property type="entry name" value="ABC TRANSPORTER ATP-BINDING PROTEIN MG467-RELATED"/>
    <property type="match status" value="1"/>
</dbReference>
<feature type="domain" description="ABC transporter" evidence="5">
    <location>
        <begin position="3"/>
        <end position="227"/>
    </location>
</feature>
<keyword evidence="7" id="KW-1185">Reference proteome</keyword>
<reference evidence="6 7" key="1">
    <citation type="journal article" date="2017" name="Int. J. Syst. Evol. Microbiol.">
        <title>Photobacterium alginatilyticum sp. nov., a marine bacterium isolated from bottom seawater.</title>
        <authorList>
            <person name="Wang X."/>
            <person name="Wang Y."/>
            <person name="Yang X."/>
            <person name="Sun H."/>
            <person name="Li B."/>
            <person name="Zhang X.H."/>
        </authorList>
    </citation>
    <scope>NUCLEOTIDE SEQUENCE [LARGE SCALE GENOMIC DNA]</scope>
    <source>
        <strain evidence="6 7">P03D4</strain>
    </source>
</reference>
<dbReference type="SUPFAM" id="SSF52540">
    <property type="entry name" value="P-loop containing nucleoside triphosphate hydrolases"/>
    <property type="match status" value="1"/>
</dbReference>
<evidence type="ECO:0000256" key="3">
    <source>
        <dbReference type="ARBA" id="ARBA00022741"/>
    </source>
</evidence>
<dbReference type="CDD" id="cd03255">
    <property type="entry name" value="ABC_MJ0796_LolCDE_FtsE"/>
    <property type="match status" value="1"/>
</dbReference>
<dbReference type="Pfam" id="PF00005">
    <property type="entry name" value="ABC_tran"/>
    <property type="match status" value="1"/>
</dbReference>